<feature type="domain" description="DinB-like" evidence="1">
    <location>
        <begin position="17"/>
        <end position="160"/>
    </location>
</feature>
<keyword evidence="3" id="KW-1185">Reference proteome</keyword>
<name>A0A7G8BRF3_9BACT</name>
<protein>
    <submittedName>
        <fullName evidence="2">DinB family protein</fullName>
    </submittedName>
</protein>
<dbReference type="Pfam" id="PF12867">
    <property type="entry name" value="DinB_2"/>
    <property type="match status" value="1"/>
</dbReference>
<gene>
    <name evidence="2" type="ORF">H7849_22190</name>
</gene>
<evidence type="ECO:0000259" key="1">
    <source>
        <dbReference type="Pfam" id="PF12867"/>
    </source>
</evidence>
<reference evidence="2 3" key="1">
    <citation type="submission" date="2020-08" db="EMBL/GenBank/DDBJ databases">
        <title>Edaphobacter telluris sp. nov. and Acidobacterium dinghuensis sp. nov., two acidobacteria isolated from forest soil.</title>
        <authorList>
            <person name="Fu J."/>
            <person name="Qiu L."/>
        </authorList>
    </citation>
    <scope>NUCLEOTIDE SEQUENCE [LARGE SCALE GENOMIC DNA]</scope>
    <source>
        <strain evidence="2">4Y35</strain>
    </source>
</reference>
<dbReference type="KEGG" id="adin:H7849_22190"/>
<dbReference type="InterPro" id="IPR034660">
    <property type="entry name" value="DinB/YfiT-like"/>
</dbReference>
<proteinExistence type="predicted"/>
<evidence type="ECO:0000313" key="2">
    <source>
        <dbReference type="EMBL" id="QNI35123.1"/>
    </source>
</evidence>
<dbReference type="InterPro" id="IPR024775">
    <property type="entry name" value="DinB-like"/>
</dbReference>
<dbReference type="AlphaFoldDB" id="A0A7G8BRF3"/>
<sequence length="168" mass="18328">MNGAPASRRAAALADRIEECAELLAAFAEGLSEAEWRTPVPEGRKDGRSVGVIVHHVASVYPVEINLAQSVAAAKPVTDITWDVVAELNAEHTEEHEEISKAAALELLLWNSRAAASAVRGFTDEELDQAAPFSLNSDAPVTAQFVIEDHALRHSWHHLARIRKALRR</sequence>
<dbReference type="EMBL" id="CP060394">
    <property type="protein sequence ID" value="QNI35123.1"/>
    <property type="molecule type" value="Genomic_DNA"/>
</dbReference>
<dbReference type="Proteomes" id="UP000515312">
    <property type="component" value="Chromosome"/>
</dbReference>
<dbReference type="SUPFAM" id="SSF109854">
    <property type="entry name" value="DinB/YfiT-like putative metalloenzymes"/>
    <property type="match status" value="1"/>
</dbReference>
<evidence type="ECO:0000313" key="3">
    <source>
        <dbReference type="Proteomes" id="UP000515312"/>
    </source>
</evidence>
<organism evidence="2 3">
    <name type="scientific">Alloacidobacterium dinghuense</name>
    <dbReference type="NCBI Taxonomy" id="2763107"/>
    <lineage>
        <taxon>Bacteria</taxon>
        <taxon>Pseudomonadati</taxon>
        <taxon>Acidobacteriota</taxon>
        <taxon>Terriglobia</taxon>
        <taxon>Terriglobales</taxon>
        <taxon>Acidobacteriaceae</taxon>
        <taxon>Alloacidobacterium</taxon>
    </lineage>
</organism>
<accession>A0A7G8BRF3</accession>
<dbReference type="Gene3D" id="1.20.120.450">
    <property type="entry name" value="dinb family like domain"/>
    <property type="match status" value="1"/>
</dbReference>